<keyword evidence="2 4" id="KW-0238">DNA-binding</keyword>
<gene>
    <name evidence="6" type="ORF">KIJ12_07435</name>
</gene>
<feature type="DNA-binding region" description="H-T-H motif" evidence="4">
    <location>
        <begin position="29"/>
        <end position="48"/>
    </location>
</feature>
<organism evidence="6 7">
    <name type="scientific">Leuconostoc gasicomitatum</name>
    <dbReference type="NCBI Taxonomy" id="115778"/>
    <lineage>
        <taxon>Bacteria</taxon>
        <taxon>Bacillati</taxon>
        <taxon>Bacillota</taxon>
        <taxon>Bacilli</taxon>
        <taxon>Lactobacillales</taxon>
        <taxon>Lactobacillaceae</taxon>
        <taxon>Leuconostoc</taxon>
        <taxon>Leuconostoc gelidum group</taxon>
    </lineage>
</organism>
<evidence type="ECO:0000256" key="1">
    <source>
        <dbReference type="ARBA" id="ARBA00023015"/>
    </source>
</evidence>
<evidence type="ECO:0000256" key="4">
    <source>
        <dbReference type="PROSITE-ProRule" id="PRU00335"/>
    </source>
</evidence>
<proteinExistence type="predicted"/>
<dbReference type="SUPFAM" id="SSF46689">
    <property type="entry name" value="Homeodomain-like"/>
    <property type="match status" value="1"/>
</dbReference>
<evidence type="ECO:0000313" key="6">
    <source>
        <dbReference type="EMBL" id="MBZ5962969.1"/>
    </source>
</evidence>
<keyword evidence="3" id="KW-0804">Transcription</keyword>
<keyword evidence="1" id="KW-0805">Transcription regulation</keyword>
<dbReference type="GO" id="GO:0003677">
    <property type="term" value="F:DNA binding"/>
    <property type="evidence" value="ECO:0007669"/>
    <property type="project" value="UniProtKB-UniRule"/>
</dbReference>
<dbReference type="PANTHER" id="PTHR47506:SF1">
    <property type="entry name" value="HTH-TYPE TRANSCRIPTIONAL REGULATOR YJDC"/>
    <property type="match status" value="1"/>
</dbReference>
<evidence type="ECO:0000259" key="5">
    <source>
        <dbReference type="PROSITE" id="PS50977"/>
    </source>
</evidence>
<dbReference type="RefSeq" id="WP_224144294.1">
    <property type="nucleotide sequence ID" value="NZ_CBCPIF010000001.1"/>
</dbReference>
<accession>A0A9Q3XTI3</accession>
<evidence type="ECO:0000313" key="7">
    <source>
        <dbReference type="Proteomes" id="UP000752647"/>
    </source>
</evidence>
<dbReference type="Pfam" id="PF00440">
    <property type="entry name" value="TetR_N"/>
    <property type="match status" value="1"/>
</dbReference>
<comment type="caution">
    <text evidence="6">The sequence shown here is derived from an EMBL/GenBank/DDBJ whole genome shotgun (WGS) entry which is preliminary data.</text>
</comment>
<dbReference type="InterPro" id="IPR001647">
    <property type="entry name" value="HTH_TetR"/>
</dbReference>
<evidence type="ECO:0000256" key="2">
    <source>
        <dbReference type="ARBA" id="ARBA00023125"/>
    </source>
</evidence>
<dbReference type="PROSITE" id="PS50977">
    <property type="entry name" value="HTH_TETR_2"/>
    <property type="match status" value="1"/>
</dbReference>
<dbReference type="AlphaFoldDB" id="A0A9Q3XTI3"/>
<sequence>MGKNKSFNTNDVLIKIAQLFVSRGYNGTSLDDIVEKTGLLRGSLYGTFGSKLGMFIATLELCLKEGEDDLKWGLLIVAMLEVTARNKKVFDIVETWYLDNQHEEIAKQLGLVLLKNSGIMK</sequence>
<name>A0A9Q3XTI3_9LACO</name>
<dbReference type="InterPro" id="IPR009057">
    <property type="entry name" value="Homeodomain-like_sf"/>
</dbReference>
<dbReference type="Gene3D" id="1.10.10.60">
    <property type="entry name" value="Homeodomain-like"/>
    <property type="match status" value="1"/>
</dbReference>
<reference evidence="6" key="1">
    <citation type="submission" date="2021-05" db="EMBL/GenBank/DDBJ databases">
        <title>Pangenome of Leuconostoc gelidum warrants species status for Leuconostoc gelidum subsp. gasicomitatum.</title>
        <authorList>
            <person name="Johansson P."/>
            <person name="Sade E."/>
            <person name="Hultman J."/>
            <person name="Auvinen P."/>
            <person name="Bjorkroth J."/>
        </authorList>
    </citation>
    <scope>NUCLEOTIDE SEQUENCE</scope>
    <source>
        <strain evidence="6">A.21.4</strain>
    </source>
</reference>
<evidence type="ECO:0000256" key="3">
    <source>
        <dbReference type="ARBA" id="ARBA00023163"/>
    </source>
</evidence>
<dbReference type="PANTHER" id="PTHR47506">
    <property type="entry name" value="TRANSCRIPTIONAL REGULATORY PROTEIN"/>
    <property type="match status" value="1"/>
</dbReference>
<dbReference type="Proteomes" id="UP000752647">
    <property type="component" value="Unassembled WGS sequence"/>
</dbReference>
<protein>
    <submittedName>
        <fullName evidence="6">Helix-turn-helix transcriptional regulator</fullName>
    </submittedName>
</protein>
<feature type="domain" description="HTH tetR-type" evidence="5">
    <location>
        <begin position="6"/>
        <end position="66"/>
    </location>
</feature>
<dbReference type="EMBL" id="JAHBFI010000019">
    <property type="protein sequence ID" value="MBZ5962969.1"/>
    <property type="molecule type" value="Genomic_DNA"/>
</dbReference>